<evidence type="ECO:0000313" key="10">
    <source>
        <dbReference type="Proteomes" id="UP001596549"/>
    </source>
</evidence>
<evidence type="ECO:0000256" key="2">
    <source>
        <dbReference type="ARBA" id="ARBA00022448"/>
    </source>
</evidence>
<comment type="subcellular location">
    <subcellularLocation>
        <location evidence="1">Cell membrane</location>
        <topology evidence="1">Multi-pass membrane protein</topology>
    </subcellularLocation>
</comment>
<dbReference type="Pfam" id="PF00528">
    <property type="entry name" value="BPD_transp_1"/>
    <property type="match status" value="1"/>
</dbReference>
<dbReference type="RefSeq" id="WP_379748110.1">
    <property type="nucleotide sequence ID" value="NZ_JBHTCP010000013.1"/>
</dbReference>
<keyword evidence="3" id="KW-1003">Cell membrane</keyword>
<feature type="transmembrane region" description="Helical" evidence="7">
    <location>
        <begin position="184"/>
        <end position="206"/>
    </location>
</feature>
<keyword evidence="2" id="KW-0813">Transport</keyword>
<dbReference type="InterPro" id="IPR000515">
    <property type="entry name" value="MetI-like"/>
</dbReference>
<evidence type="ECO:0000256" key="6">
    <source>
        <dbReference type="ARBA" id="ARBA00023136"/>
    </source>
</evidence>
<dbReference type="SUPFAM" id="SSF161098">
    <property type="entry name" value="MetI-like"/>
    <property type="match status" value="1"/>
</dbReference>
<evidence type="ECO:0000256" key="5">
    <source>
        <dbReference type="ARBA" id="ARBA00022989"/>
    </source>
</evidence>
<evidence type="ECO:0000256" key="4">
    <source>
        <dbReference type="ARBA" id="ARBA00022692"/>
    </source>
</evidence>
<feature type="transmembrane region" description="Helical" evidence="7">
    <location>
        <begin position="247"/>
        <end position="265"/>
    </location>
</feature>
<evidence type="ECO:0000313" key="9">
    <source>
        <dbReference type="EMBL" id="MFC7371492.1"/>
    </source>
</evidence>
<name>A0ABW2NLJ4_9BACL</name>
<dbReference type="PANTHER" id="PTHR30465">
    <property type="entry name" value="INNER MEMBRANE ABC TRANSPORTER"/>
    <property type="match status" value="1"/>
</dbReference>
<evidence type="ECO:0000256" key="1">
    <source>
        <dbReference type="ARBA" id="ARBA00004651"/>
    </source>
</evidence>
<dbReference type="PANTHER" id="PTHR30465:SF44">
    <property type="entry name" value="ABC-TYPE DIPEPTIDE_OLIGOPEPTIDE TRANSPORT SYSTEM, PERMEASE COMPONENT"/>
    <property type="match status" value="1"/>
</dbReference>
<dbReference type="InterPro" id="IPR035906">
    <property type="entry name" value="MetI-like_sf"/>
</dbReference>
<reference evidence="10" key="1">
    <citation type="journal article" date="2019" name="Int. J. Syst. Evol. Microbiol.">
        <title>The Global Catalogue of Microorganisms (GCM) 10K type strain sequencing project: providing services to taxonomists for standard genome sequencing and annotation.</title>
        <authorList>
            <consortium name="The Broad Institute Genomics Platform"/>
            <consortium name="The Broad Institute Genome Sequencing Center for Infectious Disease"/>
            <person name="Wu L."/>
            <person name="Ma J."/>
        </authorList>
    </citation>
    <scope>NUCLEOTIDE SEQUENCE [LARGE SCALE GENOMIC DNA]</scope>
    <source>
        <strain evidence="10">NBRC 106396</strain>
    </source>
</reference>
<keyword evidence="6 7" id="KW-0472">Membrane</keyword>
<accession>A0ABW2NLJ4</accession>
<gene>
    <name evidence="9" type="ORF">ACFQPF_07375</name>
</gene>
<evidence type="ECO:0000259" key="8">
    <source>
        <dbReference type="Pfam" id="PF00528"/>
    </source>
</evidence>
<feature type="transmembrane region" description="Helical" evidence="7">
    <location>
        <begin position="141"/>
        <end position="164"/>
    </location>
</feature>
<organism evidence="9 10">
    <name type="scientific">Fictibacillus iocasae</name>
    <dbReference type="NCBI Taxonomy" id="2715437"/>
    <lineage>
        <taxon>Bacteria</taxon>
        <taxon>Bacillati</taxon>
        <taxon>Bacillota</taxon>
        <taxon>Bacilli</taxon>
        <taxon>Bacillales</taxon>
        <taxon>Fictibacillaceae</taxon>
        <taxon>Fictibacillus</taxon>
    </lineage>
</organism>
<evidence type="ECO:0000256" key="3">
    <source>
        <dbReference type="ARBA" id="ARBA00022475"/>
    </source>
</evidence>
<evidence type="ECO:0000256" key="7">
    <source>
        <dbReference type="SAM" id="Phobius"/>
    </source>
</evidence>
<proteinExistence type="predicted"/>
<feature type="transmembrane region" description="Helical" evidence="7">
    <location>
        <begin position="107"/>
        <end position="129"/>
    </location>
</feature>
<feature type="transmembrane region" description="Helical" evidence="7">
    <location>
        <begin position="12"/>
        <end position="30"/>
    </location>
</feature>
<sequence length="316" mass="35937">MRTMVTRQAVSFLLPVLGVFLIGAIPYLLFSNVPGISAISILLQTGKIKNALFLDQDIGFHFGQYFDNILRLFQTLITGGELMYYEYRQFKPMFPAMFEPYYYSAKLLAGALIFSITAALLCAVLIKLLPAFLQKTIRTLLTVLESLPDVFVIVIVQFGVILLYRETQSLIIQIYYNPHSPPYVFPIICLSILPILFLIKTLLFLLDGEEETQYVEFALGKGLGKWRIISSHMLRNSLISLFFQSKTIFWILLSNLFIVEYILYMPGITAFMRQYGLASPDVVTIGLLMLFIPFYVIFSAISFVLYAKLGIKEADA</sequence>
<keyword evidence="5 7" id="KW-1133">Transmembrane helix</keyword>
<dbReference type="Proteomes" id="UP001596549">
    <property type="component" value="Unassembled WGS sequence"/>
</dbReference>
<feature type="transmembrane region" description="Helical" evidence="7">
    <location>
        <begin position="285"/>
        <end position="307"/>
    </location>
</feature>
<feature type="domain" description="ABC transmembrane type-1" evidence="8">
    <location>
        <begin position="116"/>
        <end position="305"/>
    </location>
</feature>
<protein>
    <submittedName>
        <fullName evidence="9">ABC transporter permease subunit</fullName>
    </submittedName>
</protein>
<comment type="caution">
    <text evidence="9">The sequence shown here is derived from an EMBL/GenBank/DDBJ whole genome shotgun (WGS) entry which is preliminary data.</text>
</comment>
<dbReference type="EMBL" id="JBHTCP010000013">
    <property type="protein sequence ID" value="MFC7371492.1"/>
    <property type="molecule type" value="Genomic_DNA"/>
</dbReference>
<keyword evidence="4 7" id="KW-0812">Transmembrane</keyword>
<dbReference type="Gene3D" id="1.10.3720.10">
    <property type="entry name" value="MetI-like"/>
    <property type="match status" value="1"/>
</dbReference>
<keyword evidence="10" id="KW-1185">Reference proteome</keyword>